<reference evidence="2" key="1">
    <citation type="submission" date="2021-01" db="EMBL/GenBank/DDBJ databases">
        <authorList>
            <person name="Corre E."/>
            <person name="Pelletier E."/>
            <person name="Niang G."/>
            <person name="Scheremetjew M."/>
            <person name="Finn R."/>
            <person name="Kale V."/>
            <person name="Holt S."/>
            <person name="Cochrane G."/>
            <person name="Meng A."/>
            <person name="Brown T."/>
            <person name="Cohen L."/>
        </authorList>
    </citation>
    <scope>NUCLEOTIDE SEQUENCE</scope>
    <source>
        <strain evidence="2">Pbaha01</strain>
    </source>
</reference>
<organism evidence="2">
    <name type="scientific">Pyrodinium bahamense</name>
    <dbReference type="NCBI Taxonomy" id="73915"/>
    <lineage>
        <taxon>Eukaryota</taxon>
        <taxon>Sar</taxon>
        <taxon>Alveolata</taxon>
        <taxon>Dinophyceae</taxon>
        <taxon>Gonyaulacales</taxon>
        <taxon>Pyrocystaceae</taxon>
        <taxon>Pyrodinium</taxon>
    </lineage>
</organism>
<feature type="compositionally biased region" description="Acidic residues" evidence="1">
    <location>
        <begin position="183"/>
        <end position="193"/>
    </location>
</feature>
<feature type="region of interest" description="Disordered" evidence="1">
    <location>
        <begin position="153"/>
        <end position="193"/>
    </location>
</feature>
<accession>A0A7R9ZWN5</accession>
<feature type="compositionally biased region" description="Polar residues" evidence="1">
    <location>
        <begin position="156"/>
        <end position="165"/>
    </location>
</feature>
<evidence type="ECO:0000256" key="1">
    <source>
        <dbReference type="SAM" id="MobiDB-lite"/>
    </source>
</evidence>
<dbReference type="AlphaFoldDB" id="A0A7R9ZWN5"/>
<proteinExistence type="predicted"/>
<gene>
    <name evidence="2" type="ORF">PBAH0796_LOCUS1925</name>
</gene>
<name>A0A7R9ZWN5_9DINO</name>
<dbReference type="EMBL" id="HBEG01003294">
    <property type="protein sequence ID" value="CAD8346187.1"/>
    <property type="molecule type" value="Transcribed_RNA"/>
</dbReference>
<sequence>MPAQQLTLRPGTADRGRGVLAGASAQKYRLFEDVHAALRQLAEEVEGIRVEIGENDEGLQAQIEEIGQDISNETHERKDSFSRLRTEFEVFVHHKAERVIHELEDFAREQAERDGVRWRTLLDADHDMDRLKLHLASISASWGLLANTLADPTRLPKSSQVTVESKSPRRTRGRASGPRPEEDLQLEEFGEDP</sequence>
<evidence type="ECO:0000313" key="2">
    <source>
        <dbReference type="EMBL" id="CAD8346187.1"/>
    </source>
</evidence>
<protein>
    <submittedName>
        <fullName evidence="2">Uncharacterized protein</fullName>
    </submittedName>
</protein>